<evidence type="ECO:0000313" key="2">
    <source>
        <dbReference type="EMBL" id="PWA67765.1"/>
    </source>
</evidence>
<dbReference type="EMBL" id="PKPP01003765">
    <property type="protein sequence ID" value="PWA67765.1"/>
    <property type="molecule type" value="Genomic_DNA"/>
</dbReference>
<evidence type="ECO:0000313" key="3">
    <source>
        <dbReference type="Proteomes" id="UP000245207"/>
    </source>
</evidence>
<organism evidence="2 3">
    <name type="scientific">Artemisia annua</name>
    <name type="common">Sweet wormwood</name>
    <dbReference type="NCBI Taxonomy" id="35608"/>
    <lineage>
        <taxon>Eukaryota</taxon>
        <taxon>Viridiplantae</taxon>
        <taxon>Streptophyta</taxon>
        <taxon>Embryophyta</taxon>
        <taxon>Tracheophyta</taxon>
        <taxon>Spermatophyta</taxon>
        <taxon>Magnoliopsida</taxon>
        <taxon>eudicotyledons</taxon>
        <taxon>Gunneridae</taxon>
        <taxon>Pentapetalae</taxon>
        <taxon>asterids</taxon>
        <taxon>campanulids</taxon>
        <taxon>Asterales</taxon>
        <taxon>Asteraceae</taxon>
        <taxon>Asteroideae</taxon>
        <taxon>Anthemideae</taxon>
        <taxon>Artemisiinae</taxon>
        <taxon>Artemisia</taxon>
    </lineage>
</organism>
<dbReference type="PANTHER" id="PTHR11079:SF179">
    <property type="entry name" value="TRNA(ADENINE(34)) DEAMINASE, CHLOROPLASTIC"/>
    <property type="match status" value="1"/>
</dbReference>
<dbReference type="AlphaFoldDB" id="A0A2U1N2K8"/>
<gene>
    <name evidence="2" type="ORF">CTI12_AA314700</name>
</gene>
<dbReference type="GO" id="GO:0009507">
    <property type="term" value="C:chloroplast"/>
    <property type="evidence" value="ECO:0007669"/>
    <property type="project" value="TreeGrafter"/>
</dbReference>
<feature type="region of interest" description="Disordered" evidence="1">
    <location>
        <begin position="1"/>
        <end position="20"/>
    </location>
</feature>
<dbReference type="GO" id="GO:0002100">
    <property type="term" value="P:tRNA wobble adenosine to inosine editing"/>
    <property type="evidence" value="ECO:0007669"/>
    <property type="project" value="TreeGrafter"/>
</dbReference>
<dbReference type="PANTHER" id="PTHR11079">
    <property type="entry name" value="CYTOSINE DEAMINASE FAMILY MEMBER"/>
    <property type="match status" value="1"/>
</dbReference>
<name>A0A2U1N2K8_ARTAN</name>
<accession>A0A2U1N2K8</accession>
<dbReference type="Proteomes" id="UP000245207">
    <property type="component" value="Unassembled WGS sequence"/>
</dbReference>
<sequence>MNKNADNNNQNRRLNRPNLVRTNCNMNGDTADRCFELVGYPAGFKKRTNSNQNTTNALISEKSGSGCIPANVAGGTLRILSSPKSLSYTHKLIDILVTGFLNLTKELISYARSKNEVVIGPATVSGIQVGAFKVVIGPSTVNVPFYYSFCVTLEPYLMYAGAILQARIDTVVWGSPNKLLDADGSWVRITAFRDIEQSSNIILDKHVYRSCGSQLEV</sequence>
<dbReference type="Gene3D" id="3.40.140.10">
    <property type="entry name" value="Cytidine Deaminase, domain 2"/>
    <property type="match status" value="1"/>
</dbReference>
<protein>
    <submittedName>
        <fullName evidence="2">Uncharacterized protein</fullName>
    </submittedName>
</protein>
<proteinExistence type="predicted"/>
<dbReference type="OrthoDB" id="408702at2759"/>
<keyword evidence="3" id="KW-1185">Reference proteome</keyword>
<evidence type="ECO:0000256" key="1">
    <source>
        <dbReference type="SAM" id="MobiDB-lite"/>
    </source>
</evidence>
<comment type="caution">
    <text evidence="2">The sequence shown here is derived from an EMBL/GenBank/DDBJ whole genome shotgun (WGS) entry which is preliminary data.</text>
</comment>
<dbReference type="STRING" id="35608.A0A2U1N2K8"/>
<reference evidence="2 3" key="1">
    <citation type="journal article" date="2018" name="Mol. Plant">
        <title>The genome of Artemisia annua provides insight into the evolution of Asteraceae family and artemisinin biosynthesis.</title>
        <authorList>
            <person name="Shen Q."/>
            <person name="Zhang L."/>
            <person name="Liao Z."/>
            <person name="Wang S."/>
            <person name="Yan T."/>
            <person name="Shi P."/>
            <person name="Liu M."/>
            <person name="Fu X."/>
            <person name="Pan Q."/>
            <person name="Wang Y."/>
            <person name="Lv Z."/>
            <person name="Lu X."/>
            <person name="Zhang F."/>
            <person name="Jiang W."/>
            <person name="Ma Y."/>
            <person name="Chen M."/>
            <person name="Hao X."/>
            <person name="Li L."/>
            <person name="Tang Y."/>
            <person name="Lv G."/>
            <person name="Zhou Y."/>
            <person name="Sun X."/>
            <person name="Brodelius P.E."/>
            <person name="Rose J.K.C."/>
            <person name="Tang K."/>
        </authorList>
    </citation>
    <scope>NUCLEOTIDE SEQUENCE [LARGE SCALE GENOMIC DNA]</scope>
    <source>
        <strain evidence="3">cv. Huhao1</strain>
        <tissue evidence="2">Leaf</tissue>
    </source>
</reference>
<dbReference type="GO" id="GO:0008251">
    <property type="term" value="F:tRNA-specific adenosine deaminase activity"/>
    <property type="evidence" value="ECO:0007669"/>
    <property type="project" value="TreeGrafter"/>
</dbReference>